<reference evidence="1" key="1">
    <citation type="submission" date="2020-09" db="EMBL/GenBank/DDBJ databases">
        <title>Leviviricetes taxonomy.</title>
        <authorList>
            <person name="Stockdale S.R."/>
            <person name="Callanan J."/>
            <person name="Adriaenssens E.M."/>
            <person name="Kuhn J.H."/>
            <person name="Rumnieks J."/>
            <person name="Shkoporov A."/>
            <person name="Draper L.A."/>
            <person name="Ross P."/>
            <person name="Hill C."/>
        </authorList>
    </citation>
    <scope>NUCLEOTIDE SEQUENCE</scope>
</reference>
<evidence type="ECO:0000313" key="1">
    <source>
        <dbReference type="EMBL" id="DAD50999.1"/>
    </source>
</evidence>
<feature type="non-terminal residue" evidence="1">
    <location>
        <position position="20"/>
    </location>
</feature>
<organism evidence="1 2">
    <name type="scientific">ssRNA phage SRR6960509_5</name>
    <dbReference type="NCBI Taxonomy" id="2786532"/>
    <lineage>
        <taxon>Viruses</taxon>
        <taxon>Riboviria</taxon>
        <taxon>Orthornavirae</taxon>
        <taxon>Lenarviricota</taxon>
        <taxon>Leviviricetes</taxon>
        <taxon>Norzivirales</taxon>
        <taxon>Fiersviridae</taxon>
        <taxon>Eahsevirus</taxon>
        <taxon>Eahsevirus limicola</taxon>
        <taxon>Vinehtivirus limicola</taxon>
    </lineage>
</organism>
<dbReference type="RefSeq" id="YP_010769984.1">
    <property type="nucleotide sequence ID" value="NC_074126.1"/>
</dbReference>
<name>A0A8S5L0P0_9VIRU</name>
<dbReference type="GeneID" id="80399156"/>
<sequence>MDARGLYWLPVNASVRNYGR</sequence>
<dbReference type="EMBL" id="BK013687">
    <property type="protein sequence ID" value="DAD50999.1"/>
    <property type="molecule type" value="Genomic_RNA"/>
</dbReference>
<gene>
    <name evidence="1" type="primary">SRR6960509_5_5</name>
</gene>
<dbReference type="KEGG" id="vg:80399156"/>
<keyword evidence="2" id="KW-1185">Reference proteome</keyword>
<accession>A0A8S5L0P0</accession>
<protein>
    <submittedName>
        <fullName evidence="1">Uncharacterized protein</fullName>
    </submittedName>
</protein>
<evidence type="ECO:0000313" key="2">
    <source>
        <dbReference type="Proteomes" id="UP000679486"/>
    </source>
</evidence>
<proteinExistence type="predicted"/>
<dbReference type="Proteomes" id="UP000679486">
    <property type="component" value="Segment"/>
</dbReference>